<accession>A0A1L5BRE1</accession>
<dbReference type="KEGG" id="sinb:SIDU_13435"/>
<gene>
    <name evidence="2" type="ORF">SIDU_13435</name>
</gene>
<dbReference type="Gene3D" id="3.90.1200.10">
    <property type="match status" value="1"/>
</dbReference>
<organism evidence="2 3">
    <name type="scientific">Sphingobium indicum (strain DSM 16412 / CCM 7286 / MTCC 6364 / B90A)</name>
    <dbReference type="NCBI Taxonomy" id="861109"/>
    <lineage>
        <taxon>Bacteria</taxon>
        <taxon>Pseudomonadati</taxon>
        <taxon>Pseudomonadota</taxon>
        <taxon>Alphaproteobacteria</taxon>
        <taxon>Sphingomonadales</taxon>
        <taxon>Sphingomonadaceae</taxon>
        <taxon>Sphingobium</taxon>
    </lineage>
</organism>
<feature type="domain" description="Aminoglycoside phosphotransferase" evidence="1">
    <location>
        <begin position="12"/>
        <end position="205"/>
    </location>
</feature>
<protein>
    <submittedName>
        <fullName evidence="2">Aminoglycoside phosphotransferase</fullName>
    </submittedName>
</protein>
<name>A0A1L5BRE1_SPHIB</name>
<evidence type="ECO:0000259" key="1">
    <source>
        <dbReference type="Pfam" id="PF01636"/>
    </source>
</evidence>
<dbReference type="InterPro" id="IPR002575">
    <property type="entry name" value="Aminoglycoside_PTrfase"/>
</dbReference>
<sequence>MPQQDDPPGPLAPLASGASSRVWRVDEGRVAKIFHAAVSEEMIAREVEAATLAAEAGLPVARPLRRLDMAEGRAILYPEVTGPTLMRRMRLRPLQSGSCLREMAALHRRIHGQAAPGLRSLRQVLRTDILYGPADRGLQEAAVALLDGLPEGDRLLHGDFHIGNILLSPSGMVAIDWSKAARGDFVPDLLRTEMLLRFGEGPQDRLTNMARDWAARHYAVSYRRLAPALEHGAEWRAVVALAWLRARAPVRQAAFLAYLNRALAGAGLPPYSAMT</sequence>
<reference evidence="2 3" key="1">
    <citation type="journal article" date="2012" name="J. Bacteriol.">
        <title>Genome sequence of Sphingobium indicum B90A, a hexachlorocyclohexane-degrading bacterium.</title>
        <authorList>
            <person name="Anand S."/>
            <person name="Sangwan N."/>
            <person name="Lata P."/>
            <person name="Kaur J."/>
            <person name="Dua A."/>
            <person name="Singh A.K."/>
            <person name="Verma M."/>
            <person name="Kaur J."/>
            <person name="Khurana J.P."/>
            <person name="Khurana P."/>
            <person name="Mathur S."/>
            <person name="Lal R."/>
        </authorList>
    </citation>
    <scope>NUCLEOTIDE SEQUENCE [LARGE SCALE GENOMIC DNA]</scope>
    <source>
        <strain evidence="3">DSM 16412 / CCM 7286 / MTCC 6364 / B90A</strain>
    </source>
</reference>
<dbReference type="GO" id="GO:0016740">
    <property type="term" value="F:transferase activity"/>
    <property type="evidence" value="ECO:0007669"/>
    <property type="project" value="UniProtKB-KW"/>
</dbReference>
<evidence type="ECO:0000313" key="2">
    <source>
        <dbReference type="EMBL" id="APL95436.1"/>
    </source>
</evidence>
<dbReference type="Pfam" id="PF01636">
    <property type="entry name" value="APH"/>
    <property type="match status" value="1"/>
</dbReference>
<dbReference type="InterPro" id="IPR011009">
    <property type="entry name" value="Kinase-like_dom_sf"/>
</dbReference>
<keyword evidence="2" id="KW-0808">Transferase</keyword>
<evidence type="ECO:0000313" key="3">
    <source>
        <dbReference type="Proteomes" id="UP000004550"/>
    </source>
</evidence>
<dbReference type="AlphaFoldDB" id="A0A1L5BRE1"/>
<dbReference type="RefSeq" id="WP_007686247.1">
    <property type="nucleotide sequence ID" value="NZ_CP013070.1"/>
</dbReference>
<dbReference type="SUPFAM" id="SSF56112">
    <property type="entry name" value="Protein kinase-like (PK-like)"/>
    <property type="match status" value="1"/>
</dbReference>
<dbReference type="Proteomes" id="UP000004550">
    <property type="component" value="Chromosome"/>
</dbReference>
<dbReference type="EMBL" id="CP013070">
    <property type="protein sequence ID" value="APL95436.1"/>
    <property type="molecule type" value="Genomic_DNA"/>
</dbReference>
<proteinExistence type="predicted"/>